<dbReference type="OMA" id="ESHAYHI"/>
<gene>
    <name evidence="1" type="ORF">RO3G_01274</name>
</gene>
<dbReference type="EMBL" id="CH476732">
    <property type="protein sequence ID" value="EIE76570.1"/>
    <property type="molecule type" value="Genomic_DNA"/>
</dbReference>
<dbReference type="InParanoid" id="I1BK40"/>
<dbReference type="AlphaFoldDB" id="I1BK40"/>
<organism evidence="1 2">
    <name type="scientific">Rhizopus delemar (strain RA 99-880 / ATCC MYA-4621 / FGSC 9543 / NRRL 43880)</name>
    <name type="common">Mucormycosis agent</name>
    <name type="synonym">Rhizopus arrhizus var. delemar</name>
    <dbReference type="NCBI Taxonomy" id="246409"/>
    <lineage>
        <taxon>Eukaryota</taxon>
        <taxon>Fungi</taxon>
        <taxon>Fungi incertae sedis</taxon>
        <taxon>Mucoromycota</taxon>
        <taxon>Mucoromycotina</taxon>
        <taxon>Mucoromycetes</taxon>
        <taxon>Mucorales</taxon>
        <taxon>Mucorineae</taxon>
        <taxon>Rhizopodaceae</taxon>
        <taxon>Rhizopus</taxon>
    </lineage>
</organism>
<accession>I1BK40</accession>
<reference evidence="1 2" key="1">
    <citation type="journal article" date="2009" name="PLoS Genet.">
        <title>Genomic analysis of the basal lineage fungus Rhizopus oryzae reveals a whole-genome duplication.</title>
        <authorList>
            <person name="Ma L.-J."/>
            <person name="Ibrahim A.S."/>
            <person name="Skory C."/>
            <person name="Grabherr M.G."/>
            <person name="Burger G."/>
            <person name="Butler M."/>
            <person name="Elias M."/>
            <person name="Idnurm A."/>
            <person name="Lang B.F."/>
            <person name="Sone T."/>
            <person name="Abe A."/>
            <person name="Calvo S.E."/>
            <person name="Corrochano L.M."/>
            <person name="Engels R."/>
            <person name="Fu J."/>
            <person name="Hansberg W."/>
            <person name="Kim J.-M."/>
            <person name="Kodira C.D."/>
            <person name="Koehrsen M.J."/>
            <person name="Liu B."/>
            <person name="Miranda-Saavedra D."/>
            <person name="O'Leary S."/>
            <person name="Ortiz-Castellanos L."/>
            <person name="Poulter R."/>
            <person name="Rodriguez-Romero J."/>
            <person name="Ruiz-Herrera J."/>
            <person name="Shen Y.-Q."/>
            <person name="Zeng Q."/>
            <person name="Galagan J."/>
            <person name="Birren B.W."/>
            <person name="Cuomo C.A."/>
            <person name="Wickes B.L."/>
        </authorList>
    </citation>
    <scope>NUCLEOTIDE SEQUENCE [LARGE SCALE GENOMIC DNA]</scope>
    <source>
        <strain evidence="2">RA 99-880 / ATCC MYA-4621 / FGSC 9543 / NRRL 43880</strain>
    </source>
</reference>
<protein>
    <submittedName>
        <fullName evidence="1">Uncharacterized protein</fullName>
    </submittedName>
</protein>
<dbReference type="OrthoDB" id="2448606at2759"/>
<evidence type="ECO:0000313" key="1">
    <source>
        <dbReference type="EMBL" id="EIE76570.1"/>
    </source>
</evidence>
<evidence type="ECO:0000313" key="2">
    <source>
        <dbReference type="Proteomes" id="UP000009138"/>
    </source>
</evidence>
<keyword evidence="2" id="KW-1185">Reference proteome</keyword>
<proteinExistence type="predicted"/>
<dbReference type="RefSeq" id="XP_067511966.1">
    <property type="nucleotide sequence ID" value="XM_067655865.1"/>
</dbReference>
<sequence>MTRFNDLVKNCISDETRKREVEEKYKTWRKSNEAKVYWSEREARQRQLLLRYQSESGPSVIESVAGSSVTSSFGTSDSTASVGMDSNEVMQLIESNMIPINNKDTFKINDVNVLQRFHDFQKSLGTSPLTYKSQIHHILATSGILLVKNHQHPDLLKFIDCKTTSMMLKNTYEQIGLYSQKFSRDTFVQSLEIVQECISEKITTIKATQQLLALIDEESNSYQNKVILCFKSLLEQLPDDPFEAKELELTPRLIQPLLQPLFEDRAEKIYLRWIDTQTEEYKKDGINCSNKRPDGCITQKAYEDINLGFIEVKEEKQQNDKSKLNKDLHKLGVFSKNAIEQNHLRGVLCIQVVGTSVCFYLTQQ</sequence>
<dbReference type="VEuPathDB" id="FungiDB:RO3G_01274"/>
<name>I1BK40_RHIO9</name>
<dbReference type="GeneID" id="93608246"/>
<dbReference type="Proteomes" id="UP000009138">
    <property type="component" value="Unassembled WGS sequence"/>
</dbReference>